<accession>A0A9P8TSB1</accession>
<protein>
    <submittedName>
        <fullName evidence="1">Uncharacterized protein</fullName>
    </submittedName>
</protein>
<dbReference type="Proteomes" id="UP000827724">
    <property type="component" value="Unassembled WGS sequence"/>
</dbReference>
<evidence type="ECO:0000313" key="1">
    <source>
        <dbReference type="EMBL" id="KAH6605766.1"/>
    </source>
</evidence>
<evidence type="ECO:0000313" key="2">
    <source>
        <dbReference type="Proteomes" id="UP000827724"/>
    </source>
</evidence>
<proteinExistence type="predicted"/>
<comment type="caution">
    <text evidence="1">The sequence shown here is derived from an EMBL/GenBank/DDBJ whole genome shotgun (WGS) entry which is preliminary data.</text>
</comment>
<keyword evidence="2" id="KW-1185">Reference proteome</keyword>
<reference evidence="1" key="1">
    <citation type="submission" date="2021-08" db="EMBL/GenBank/DDBJ databases">
        <title>Chromosome-Level Trichoderma cornu-damae using Hi-C Data.</title>
        <authorList>
            <person name="Kim C.S."/>
        </authorList>
    </citation>
    <scope>NUCLEOTIDE SEQUENCE</scope>
    <source>
        <strain evidence="1">KA19-0412C</strain>
    </source>
</reference>
<organism evidence="1 2">
    <name type="scientific">Trichoderma cornu-damae</name>
    <dbReference type="NCBI Taxonomy" id="654480"/>
    <lineage>
        <taxon>Eukaryota</taxon>
        <taxon>Fungi</taxon>
        <taxon>Dikarya</taxon>
        <taxon>Ascomycota</taxon>
        <taxon>Pezizomycotina</taxon>
        <taxon>Sordariomycetes</taxon>
        <taxon>Hypocreomycetidae</taxon>
        <taxon>Hypocreales</taxon>
        <taxon>Hypocreaceae</taxon>
        <taxon>Trichoderma</taxon>
    </lineage>
</organism>
<gene>
    <name evidence="1" type="ORF">Trco_004919</name>
</gene>
<dbReference type="EMBL" id="JAIWOZ010000004">
    <property type="protein sequence ID" value="KAH6605766.1"/>
    <property type="molecule type" value="Genomic_DNA"/>
</dbReference>
<name>A0A9P8TSB1_9HYPO</name>
<dbReference type="AlphaFoldDB" id="A0A9P8TSB1"/>
<sequence length="71" mass="7841">MCSIERPVTISTMFHVPARHGGAATRRTGAWVSMFPRVPFSYLEEGVDQRALPSLYSQAPYGSRLVGKEAD</sequence>